<dbReference type="InterPro" id="IPR001680">
    <property type="entry name" value="WD40_rpt"/>
</dbReference>
<feature type="repeat" description="WD" evidence="3">
    <location>
        <begin position="528"/>
        <end position="569"/>
    </location>
</feature>
<dbReference type="OrthoDB" id="434800at2"/>
<accession>A0A2T1C1N3</accession>
<dbReference type="PRINTS" id="PR00364">
    <property type="entry name" value="DISEASERSIST"/>
</dbReference>
<dbReference type="InterPro" id="IPR036322">
    <property type="entry name" value="WD40_repeat_dom_sf"/>
</dbReference>
<feature type="repeat" description="WD" evidence="3">
    <location>
        <begin position="738"/>
        <end position="772"/>
    </location>
</feature>
<feature type="repeat" description="WD" evidence="3">
    <location>
        <begin position="822"/>
        <end position="863"/>
    </location>
</feature>
<dbReference type="Pfam" id="PF00805">
    <property type="entry name" value="Pentapeptide"/>
    <property type="match status" value="1"/>
</dbReference>
<evidence type="ECO:0000259" key="5">
    <source>
        <dbReference type="Pfam" id="PF26355"/>
    </source>
</evidence>
<name>A0A2T1C1N3_9CYAN</name>
<dbReference type="PROSITE" id="PS00678">
    <property type="entry name" value="WD_REPEATS_1"/>
    <property type="match status" value="10"/>
</dbReference>
<feature type="repeat" description="WD" evidence="3">
    <location>
        <begin position="1085"/>
        <end position="1126"/>
    </location>
</feature>
<feature type="repeat" description="WD" evidence="3">
    <location>
        <begin position="612"/>
        <end position="653"/>
    </location>
</feature>
<feature type="repeat" description="WD" evidence="3">
    <location>
        <begin position="864"/>
        <end position="911"/>
    </location>
</feature>
<dbReference type="InterPro" id="IPR058651">
    <property type="entry name" value="HTH_VMAP-M9"/>
</dbReference>
<gene>
    <name evidence="6" type="ORF">C7B64_14285</name>
</gene>
<comment type="caution">
    <text evidence="6">The sequence shown here is derived from an EMBL/GenBank/DDBJ whole genome shotgun (WGS) entry which is preliminary data.</text>
</comment>
<organism evidence="6 7">
    <name type="scientific">Merismopedia glauca CCAP 1448/3</name>
    <dbReference type="NCBI Taxonomy" id="1296344"/>
    <lineage>
        <taxon>Bacteria</taxon>
        <taxon>Bacillati</taxon>
        <taxon>Cyanobacteriota</taxon>
        <taxon>Cyanophyceae</taxon>
        <taxon>Synechococcales</taxon>
        <taxon>Merismopediaceae</taxon>
        <taxon>Merismopedia</taxon>
    </lineage>
</organism>
<dbReference type="Proteomes" id="UP000238762">
    <property type="component" value="Unassembled WGS sequence"/>
</dbReference>
<evidence type="ECO:0000259" key="4">
    <source>
        <dbReference type="Pfam" id="PF00931"/>
    </source>
</evidence>
<feature type="repeat" description="WD" evidence="3">
    <location>
        <begin position="696"/>
        <end position="737"/>
    </location>
</feature>
<dbReference type="SUPFAM" id="SSF141571">
    <property type="entry name" value="Pentapeptide repeat-like"/>
    <property type="match status" value="1"/>
</dbReference>
<dbReference type="PANTHER" id="PTHR19848">
    <property type="entry name" value="WD40 REPEAT PROTEIN"/>
    <property type="match status" value="1"/>
</dbReference>
<evidence type="ECO:0000256" key="2">
    <source>
        <dbReference type="ARBA" id="ARBA00022737"/>
    </source>
</evidence>
<dbReference type="GO" id="GO:0043531">
    <property type="term" value="F:ADP binding"/>
    <property type="evidence" value="ECO:0007669"/>
    <property type="project" value="InterPro"/>
</dbReference>
<reference evidence="6 7" key="2">
    <citation type="submission" date="2018-03" db="EMBL/GenBank/DDBJ databases">
        <title>The ancient ancestry and fast evolution of plastids.</title>
        <authorList>
            <person name="Moore K.R."/>
            <person name="Magnabosco C."/>
            <person name="Momper L."/>
            <person name="Gold D.A."/>
            <person name="Bosak T."/>
            <person name="Fournier G.P."/>
        </authorList>
    </citation>
    <scope>NUCLEOTIDE SEQUENCE [LARGE SCALE GENOMIC DNA]</scope>
    <source>
        <strain evidence="6 7">CCAP 1448/3</strain>
    </source>
</reference>
<dbReference type="Gene3D" id="3.40.50.300">
    <property type="entry name" value="P-loop containing nucleotide triphosphate hydrolases"/>
    <property type="match status" value="1"/>
</dbReference>
<dbReference type="Gene3D" id="2.130.10.10">
    <property type="entry name" value="YVTN repeat-like/Quinoprotein amine dehydrogenase"/>
    <property type="match status" value="4"/>
</dbReference>
<keyword evidence="7" id="KW-1185">Reference proteome</keyword>
<dbReference type="SMART" id="SM00320">
    <property type="entry name" value="WD40"/>
    <property type="match status" value="14"/>
</dbReference>
<dbReference type="AlphaFoldDB" id="A0A2T1C1N3"/>
<dbReference type="InterPro" id="IPR001646">
    <property type="entry name" value="5peptide_repeat"/>
</dbReference>
<dbReference type="InterPro" id="IPR015943">
    <property type="entry name" value="WD40/YVTN_repeat-like_dom_sf"/>
</dbReference>
<dbReference type="Pfam" id="PF00931">
    <property type="entry name" value="NB-ARC"/>
    <property type="match status" value="1"/>
</dbReference>
<dbReference type="InterPro" id="IPR027417">
    <property type="entry name" value="P-loop_NTPase"/>
</dbReference>
<dbReference type="SUPFAM" id="SSF50978">
    <property type="entry name" value="WD40 repeat-like"/>
    <property type="match status" value="2"/>
</dbReference>
<dbReference type="SUPFAM" id="SSF52540">
    <property type="entry name" value="P-loop containing nucleoside triphosphate hydrolases"/>
    <property type="match status" value="1"/>
</dbReference>
<feature type="repeat" description="WD" evidence="3">
    <location>
        <begin position="654"/>
        <end position="695"/>
    </location>
</feature>
<dbReference type="EMBL" id="PVWJ01000069">
    <property type="protein sequence ID" value="PSB02195.1"/>
    <property type="molecule type" value="Genomic_DNA"/>
</dbReference>
<feature type="domain" description="vWA-MoxR associated protein N-terminal HTH" evidence="5">
    <location>
        <begin position="3"/>
        <end position="36"/>
    </location>
</feature>
<dbReference type="PROSITE" id="PS50082">
    <property type="entry name" value="WD_REPEATS_2"/>
    <property type="match status" value="13"/>
</dbReference>
<sequence length="1159" mass="129335">SGEYIRFVGFELWKTLSKTFGEKVTKKNIHSILRRQQQKIFATQATEAQLKSNLPTENLTLKTTNYFQDWGEATESQIFYGREAEIKQLTNWVISDRCRLIGVLGMGGMGKTSLSVKLTENLQKDFEFIIWRSLRSAPSPDRIITDILQFISRQQELNFSLNIEAKIAKLIDYLKQAKCLLVIDNLETVLQGQDRSGQYLEGYEAYGHLLKAVGEASHQSCLIFTSREQPVEMVVQEGHISPIRLLRLTGLDVEAAKSIFAVKGEFSASETEWNTLVNHYGGNPLALKISASLIKDIAGGNIAETISFIDKNAFIFDDILDILERQFSRLSDAEKTVMYWLAIYGEPVEFKQLLSDAVYQTYQADLFQALISLQRRSLIEKTTTTYFQQPVIGEYVLRKLVEQVAQEIITGEIDLLLCHCLMQAQTKEYLRDAQNRFILQPLAETLLSQLKSSKTLTKQIKKILAKLRRDRAQVTGYAPGNLINLLNHLKIDLSGYNFSELNVWQAYLADTQLHQVNFVNADLSKSIFSETLDGVWSVAFSPDGQRLATGDINCDVRIWQVKDAKQEYVLKGHGGWVTGVCFSPDSQIIASSSGDKTIKLWDLRTSQCFKTLEGHRGWVAAVDFSHDGKTLVSCGVDGTVRVWDVDSGTCLHVLEGHTDWVRAVVFSLDGQIIASGSNDCSIKIWNSQTGQCLATLREHTEQVRALAFSPIDGILVSGSNDRSIKLWDLDTSQCIYTFWGHTSHVRSLSCDATGKLVASGGEDRTIRIWDLNLRKCWKVFPGQESQVWSVAFSPVDQSLASGTLDRKLRLWEVETGKCMKTWQGQMNSFWSIAYSADSKMLAAGCADGTVKIWDLASNKCIKSLSGHGHWVWCVAFSPVEGNRPQNRLIASSSFDHTVRIWNSQTGQCLQSLQGHSTYVHAVSFSHDAQYLASGSADGIVKLWDVAAGQCRRTWESNSGTAWSVSFSPDNHLLLVGYDNGTIGLWDIHTGESYQIWQEHATRVRCLAISPREVAGSWLVASASDDRTVKVWDLYKGMCLQTLDIDTDQVLSVSLSPDGQKLVTGSDRPPVAKIWDLATGNCLNVLEGHVSWVYSVCYAPNGKAIATGSQDGTIRIWHPETGDCLQNLETIKPYAGMNIYQAKGLSSAQRSNLIELGAIE</sequence>
<dbReference type="PROSITE" id="PS50294">
    <property type="entry name" value="WD_REPEATS_REGION"/>
    <property type="match status" value="13"/>
</dbReference>
<feature type="repeat" description="WD" evidence="3">
    <location>
        <begin position="570"/>
        <end position="611"/>
    </location>
</feature>
<keyword evidence="2" id="KW-0677">Repeat</keyword>
<dbReference type="InterPro" id="IPR002182">
    <property type="entry name" value="NB-ARC"/>
</dbReference>
<dbReference type="Pfam" id="PF00400">
    <property type="entry name" value="WD40"/>
    <property type="match status" value="14"/>
</dbReference>
<dbReference type="PANTHER" id="PTHR19848:SF8">
    <property type="entry name" value="F-BOX AND WD REPEAT DOMAIN CONTAINING 7"/>
    <property type="match status" value="1"/>
</dbReference>
<dbReference type="Pfam" id="PF26355">
    <property type="entry name" value="HTH_VMAP-M9"/>
    <property type="match status" value="1"/>
</dbReference>
<evidence type="ECO:0000313" key="6">
    <source>
        <dbReference type="EMBL" id="PSB02195.1"/>
    </source>
</evidence>
<proteinExistence type="predicted"/>
<feature type="domain" description="NB-ARC" evidence="4">
    <location>
        <begin position="83"/>
        <end position="186"/>
    </location>
</feature>
<dbReference type="InterPro" id="IPR019775">
    <property type="entry name" value="WD40_repeat_CS"/>
</dbReference>
<dbReference type="CDD" id="cd00200">
    <property type="entry name" value="WD40"/>
    <property type="match status" value="2"/>
</dbReference>
<dbReference type="InterPro" id="IPR020472">
    <property type="entry name" value="WD40_PAC1"/>
</dbReference>
<reference evidence="6 7" key="1">
    <citation type="submission" date="2018-02" db="EMBL/GenBank/DDBJ databases">
        <authorList>
            <person name="Cohen D.B."/>
            <person name="Kent A.D."/>
        </authorList>
    </citation>
    <scope>NUCLEOTIDE SEQUENCE [LARGE SCALE GENOMIC DNA]</scope>
    <source>
        <strain evidence="6 7">CCAP 1448/3</strain>
    </source>
</reference>
<dbReference type="RefSeq" id="WP_106289335.1">
    <property type="nucleotide sequence ID" value="NZ_CAWNTC010000089.1"/>
</dbReference>
<evidence type="ECO:0000313" key="7">
    <source>
        <dbReference type="Proteomes" id="UP000238762"/>
    </source>
</evidence>
<feature type="repeat" description="WD" evidence="3">
    <location>
        <begin position="954"/>
        <end position="995"/>
    </location>
</feature>
<feature type="non-terminal residue" evidence="6">
    <location>
        <position position="1"/>
    </location>
</feature>
<feature type="repeat" description="WD" evidence="3">
    <location>
        <begin position="780"/>
        <end position="821"/>
    </location>
</feature>
<dbReference type="PRINTS" id="PR00320">
    <property type="entry name" value="GPROTEINBRPT"/>
</dbReference>
<evidence type="ECO:0000256" key="3">
    <source>
        <dbReference type="PROSITE-ProRule" id="PRU00221"/>
    </source>
</evidence>
<feature type="repeat" description="WD" evidence="3">
    <location>
        <begin position="912"/>
        <end position="953"/>
    </location>
</feature>
<feature type="repeat" description="WD" evidence="3">
    <location>
        <begin position="996"/>
        <end position="1041"/>
    </location>
</feature>
<evidence type="ECO:0000256" key="1">
    <source>
        <dbReference type="ARBA" id="ARBA00022574"/>
    </source>
</evidence>
<protein>
    <submittedName>
        <fullName evidence="6">Uncharacterized protein</fullName>
    </submittedName>
</protein>
<keyword evidence="1 3" id="KW-0853">WD repeat</keyword>